<name>A0A6J5T772_9CAUD</name>
<organism evidence="5">
    <name type="scientific">uncultured Caudovirales phage</name>
    <dbReference type="NCBI Taxonomy" id="2100421"/>
    <lineage>
        <taxon>Viruses</taxon>
        <taxon>Duplodnaviria</taxon>
        <taxon>Heunggongvirae</taxon>
        <taxon>Uroviricota</taxon>
        <taxon>Caudoviricetes</taxon>
        <taxon>Peduoviridae</taxon>
        <taxon>Maltschvirus</taxon>
        <taxon>Maltschvirus maltsch</taxon>
    </lineage>
</organism>
<feature type="domain" description="AP2/ERF" evidence="4">
    <location>
        <begin position="129"/>
        <end position="183"/>
    </location>
</feature>
<dbReference type="EMBL" id="LR797814">
    <property type="protein sequence ID" value="CAB4240609.1"/>
    <property type="molecule type" value="Genomic_DNA"/>
</dbReference>
<dbReference type="SUPFAM" id="SSF54171">
    <property type="entry name" value="DNA-binding domain"/>
    <property type="match status" value="1"/>
</dbReference>
<accession>A0A6J5T772</accession>
<dbReference type="InterPro" id="IPR001471">
    <property type="entry name" value="AP2/ERF_dom"/>
</dbReference>
<dbReference type="GO" id="GO:0009873">
    <property type="term" value="P:ethylene-activated signaling pathway"/>
    <property type="evidence" value="ECO:0007669"/>
    <property type="project" value="InterPro"/>
</dbReference>
<dbReference type="InterPro" id="IPR036955">
    <property type="entry name" value="AP2/ERF_dom_sf"/>
</dbReference>
<keyword evidence="1" id="KW-0805">Transcription regulation</keyword>
<dbReference type="PROSITE" id="PS51032">
    <property type="entry name" value="AP2_ERF"/>
    <property type="match status" value="1"/>
</dbReference>
<keyword evidence="3" id="KW-0804">Transcription</keyword>
<keyword evidence="2" id="KW-0238">DNA-binding</keyword>
<gene>
    <name evidence="5" type="ORF">UFOVP3_60</name>
</gene>
<sequence>MEQDYLKDLIRERIDYNPTTGELTWKERDTSLICHKWFNETKANKPCGNITKSKKDGYIYHGITLEDSGKRYRFGAARIAWLLMTGGWPKHTVDHINRDSTDHRWENLRDVTQSVNNQNRGRYACNKLNYKGVYFKYGKYQAIFTSNYVRYSLGAYDTPEEAAKAYDAKAYEVLGDEAKLNFVLDFPDESV</sequence>
<dbReference type="GO" id="GO:0003677">
    <property type="term" value="F:DNA binding"/>
    <property type="evidence" value="ECO:0007669"/>
    <property type="project" value="UniProtKB-KW"/>
</dbReference>
<dbReference type="PANTHER" id="PTHR31190">
    <property type="entry name" value="DNA-BINDING DOMAIN"/>
    <property type="match status" value="1"/>
</dbReference>
<dbReference type="SUPFAM" id="SSF54060">
    <property type="entry name" value="His-Me finger endonucleases"/>
    <property type="match status" value="1"/>
</dbReference>
<evidence type="ECO:0000313" key="5">
    <source>
        <dbReference type="EMBL" id="CAB4240609.1"/>
    </source>
</evidence>
<dbReference type="Pfam" id="PF13392">
    <property type="entry name" value="HNH_3"/>
    <property type="match status" value="1"/>
</dbReference>
<dbReference type="Gene3D" id="3.90.75.20">
    <property type="match status" value="1"/>
</dbReference>
<dbReference type="Gene3D" id="3.30.730.10">
    <property type="entry name" value="AP2/ERF domain"/>
    <property type="match status" value="1"/>
</dbReference>
<dbReference type="InterPro" id="IPR003615">
    <property type="entry name" value="HNH_nuc"/>
</dbReference>
<protein>
    <submittedName>
        <fullName evidence="5">HNH nuclease</fullName>
    </submittedName>
</protein>
<evidence type="ECO:0000259" key="4">
    <source>
        <dbReference type="PROSITE" id="PS51032"/>
    </source>
</evidence>
<dbReference type="InterPro" id="IPR044925">
    <property type="entry name" value="His-Me_finger_sf"/>
</dbReference>
<reference evidence="5" key="1">
    <citation type="submission" date="2020-05" db="EMBL/GenBank/DDBJ databases">
        <authorList>
            <person name="Chiriac C."/>
            <person name="Salcher M."/>
            <person name="Ghai R."/>
            <person name="Kavagutti S V."/>
        </authorList>
    </citation>
    <scope>NUCLEOTIDE SEQUENCE</scope>
</reference>
<evidence type="ECO:0000256" key="1">
    <source>
        <dbReference type="ARBA" id="ARBA00023015"/>
    </source>
</evidence>
<dbReference type="SMART" id="SM00380">
    <property type="entry name" value="AP2"/>
    <property type="match status" value="1"/>
</dbReference>
<proteinExistence type="predicted"/>
<dbReference type="InterPro" id="IPR016177">
    <property type="entry name" value="DNA-bd_dom_sf"/>
</dbReference>
<evidence type="ECO:0000256" key="3">
    <source>
        <dbReference type="ARBA" id="ARBA00023163"/>
    </source>
</evidence>
<dbReference type="GO" id="GO:0003700">
    <property type="term" value="F:DNA-binding transcription factor activity"/>
    <property type="evidence" value="ECO:0007669"/>
    <property type="project" value="InterPro"/>
</dbReference>
<dbReference type="InterPro" id="IPR044808">
    <property type="entry name" value="ERF_plant"/>
</dbReference>
<evidence type="ECO:0000256" key="2">
    <source>
        <dbReference type="ARBA" id="ARBA00023125"/>
    </source>
</evidence>